<dbReference type="InterPro" id="IPR052527">
    <property type="entry name" value="Metal_cation-efflux_comp"/>
</dbReference>
<protein>
    <submittedName>
        <fullName evidence="6">Protein-S-isoprenylcysteine O-methyltransferase Ste14</fullName>
    </submittedName>
</protein>
<evidence type="ECO:0000313" key="7">
    <source>
        <dbReference type="Proteomes" id="UP000243297"/>
    </source>
</evidence>
<keyword evidence="7" id="KW-1185">Reference proteome</keyword>
<feature type="transmembrane region" description="Helical" evidence="5">
    <location>
        <begin position="42"/>
        <end position="60"/>
    </location>
</feature>
<keyword evidence="2 5" id="KW-0812">Transmembrane</keyword>
<dbReference type="Gene3D" id="1.20.120.1630">
    <property type="match status" value="1"/>
</dbReference>
<keyword evidence="6" id="KW-0808">Transferase</keyword>
<evidence type="ECO:0000256" key="4">
    <source>
        <dbReference type="ARBA" id="ARBA00023136"/>
    </source>
</evidence>
<feature type="transmembrane region" description="Helical" evidence="5">
    <location>
        <begin position="116"/>
        <end position="139"/>
    </location>
</feature>
<evidence type="ECO:0000256" key="5">
    <source>
        <dbReference type="SAM" id="Phobius"/>
    </source>
</evidence>
<dbReference type="EMBL" id="FUWY01000008">
    <property type="protein sequence ID" value="SJZ98953.1"/>
    <property type="molecule type" value="Genomic_DNA"/>
</dbReference>
<evidence type="ECO:0000256" key="1">
    <source>
        <dbReference type="ARBA" id="ARBA00004127"/>
    </source>
</evidence>
<keyword evidence="6" id="KW-0489">Methyltransferase</keyword>
<reference evidence="7" key="1">
    <citation type="submission" date="2017-02" db="EMBL/GenBank/DDBJ databases">
        <authorList>
            <person name="Varghese N."/>
            <person name="Submissions S."/>
        </authorList>
    </citation>
    <scope>NUCLEOTIDE SEQUENCE [LARGE SCALE GENOMIC DNA]</scope>
    <source>
        <strain evidence="7">ATCC 25662</strain>
    </source>
</reference>
<dbReference type="Proteomes" id="UP000243297">
    <property type="component" value="Unassembled WGS sequence"/>
</dbReference>
<dbReference type="PANTHER" id="PTHR43847:SF1">
    <property type="entry name" value="BLL3993 PROTEIN"/>
    <property type="match status" value="1"/>
</dbReference>
<dbReference type="GO" id="GO:0032259">
    <property type="term" value="P:methylation"/>
    <property type="evidence" value="ECO:0007669"/>
    <property type="project" value="UniProtKB-KW"/>
</dbReference>
<dbReference type="STRING" id="118967.SAMN02745191_2325"/>
<keyword evidence="4 5" id="KW-0472">Membrane</keyword>
<dbReference type="OrthoDB" id="9809773at2"/>
<evidence type="ECO:0000313" key="6">
    <source>
        <dbReference type="EMBL" id="SJZ98953.1"/>
    </source>
</evidence>
<gene>
    <name evidence="6" type="ORF">SAMN02745191_2325</name>
</gene>
<feature type="transmembrane region" description="Helical" evidence="5">
    <location>
        <begin position="67"/>
        <end position="88"/>
    </location>
</feature>
<evidence type="ECO:0000256" key="3">
    <source>
        <dbReference type="ARBA" id="ARBA00022989"/>
    </source>
</evidence>
<keyword evidence="3 5" id="KW-1133">Transmembrane helix</keyword>
<dbReference type="GO" id="GO:0012505">
    <property type="term" value="C:endomembrane system"/>
    <property type="evidence" value="ECO:0007669"/>
    <property type="project" value="UniProtKB-SubCell"/>
</dbReference>
<sequence length="173" mass="20567">MNGFWLLVPFLLIRFVYLSKLNKHAIKRAAHFPNMQGYEVIAYYIYQFSTIGLCLYLIFLKIDNYTSWLFFSGVIIYCLGLILCTLTIHDFAKPSSTGINRNGIYRYSRNPMYVSYFFIFVGCALLTESILLLIIVLIFQISSHWIILSEEKWCKDQFKEEYIQYMKSVKRYF</sequence>
<dbReference type="InterPro" id="IPR007318">
    <property type="entry name" value="Phopholipid_MeTrfase"/>
</dbReference>
<accession>A0A1T4Q5A5</accession>
<comment type="subcellular location">
    <subcellularLocation>
        <location evidence="1">Endomembrane system</location>
        <topology evidence="1">Multi-pass membrane protein</topology>
    </subcellularLocation>
</comment>
<dbReference type="AlphaFoldDB" id="A0A1T4Q5A5"/>
<proteinExistence type="predicted"/>
<dbReference type="PANTHER" id="PTHR43847">
    <property type="entry name" value="BLL3993 PROTEIN"/>
    <property type="match status" value="1"/>
</dbReference>
<dbReference type="GO" id="GO:0008168">
    <property type="term" value="F:methyltransferase activity"/>
    <property type="evidence" value="ECO:0007669"/>
    <property type="project" value="UniProtKB-KW"/>
</dbReference>
<dbReference type="Pfam" id="PF04191">
    <property type="entry name" value="PEMT"/>
    <property type="match status" value="1"/>
</dbReference>
<dbReference type="RefSeq" id="WP_078712711.1">
    <property type="nucleotide sequence ID" value="NZ_FUWY01000008.1"/>
</dbReference>
<evidence type="ECO:0000256" key="2">
    <source>
        <dbReference type="ARBA" id="ARBA00022692"/>
    </source>
</evidence>
<organism evidence="6 7">
    <name type="scientific">Anaerorhabdus furcosa</name>
    <dbReference type="NCBI Taxonomy" id="118967"/>
    <lineage>
        <taxon>Bacteria</taxon>
        <taxon>Bacillati</taxon>
        <taxon>Bacillota</taxon>
        <taxon>Erysipelotrichia</taxon>
        <taxon>Erysipelotrichales</taxon>
        <taxon>Erysipelotrichaceae</taxon>
        <taxon>Anaerorhabdus</taxon>
    </lineage>
</organism>
<name>A0A1T4Q5A5_9FIRM</name>